<sequence>MRARTNIPQHLRSGSGAALTQTPFPSSWTGKRAARHRTALCTPWIFICITPQRHRSGSAPEPHRIVWLLLKIR</sequence>
<accession>A0A8S1BBF4</accession>
<protein>
    <submittedName>
        <fullName evidence="2">Uncharacterized protein</fullName>
    </submittedName>
</protein>
<dbReference type="EMBL" id="CADEBC010000608">
    <property type="protein sequence ID" value="CAB3259137.1"/>
    <property type="molecule type" value="Genomic_DNA"/>
</dbReference>
<evidence type="ECO:0000256" key="1">
    <source>
        <dbReference type="SAM" id="MobiDB-lite"/>
    </source>
</evidence>
<gene>
    <name evidence="2" type="ORF">APLA_LOCUS16876</name>
</gene>
<proteinExistence type="predicted"/>
<dbReference type="Proteomes" id="UP000494106">
    <property type="component" value="Unassembled WGS sequence"/>
</dbReference>
<evidence type="ECO:0000313" key="3">
    <source>
        <dbReference type="Proteomes" id="UP000494106"/>
    </source>
</evidence>
<feature type="compositionally biased region" description="Polar residues" evidence="1">
    <location>
        <begin position="18"/>
        <end position="29"/>
    </location>
</feature>
<feature type="region of interest" description="Disordered" evidence="1">
    <location>
        <begin position="1"/>
        <end position="30"/>
    </location>
</feature>
<evidence type="ECO:0000313" key="2">
    <source>
        <dbReference type="EMBL" id="CAB3259137.1"/>
    </source>
</evidence>
<keyword evidence="3" id="KW-1185">Reference proteome</keyword>
<dbReference type="AlphaFoldDB" id="A0A8S1BBF4"/>
<reference evidence="2 3" key="1">
    <citation type="submission" date="2020-04" db="EMBL/GenBank/DDBJ databases">
        <authorList>
            <person name="Wallbank WR R."/>
            <person name="Pardo Diaz C."/>
            <person name="Kozak K."/>
            <person name="Martin S."/>
            <person name="Jiggins C."/>
            <person name="Moest M."/>
            <person name="Warren A I."/>
            <person name="Byers J.R.P. K."/>
            <person name="Montejo-Kovacevich G."/>
            <person name="Yen C E."/>
        </authorList>
    </citation>
    <scope>NUCLEOTIDE SEQUENCE [LARGE SCALE GENOMIC DNA]</scope>
</reference>
<name>A0A8S1BBF4_ARCPL</name>
<comment type="caution">
    <text evidence="2">The sequence shown here is derived from an EMBL/GenBank/DDBJ whole genome shotgun (WGS) entry which is preliminary data.</text>
</comment>
<organism evidence="2 3">
    <name type="scientific">Arctia plantaginis</name>
    <name type="common">Wood tiger moth</name>
    <name type="synonym">Phalaena plantaginis</name>
    <dbReference type="NCBI Taxonomy" id="874455"/>
    <lineage>
        <taxon>Eukaryota</taxon>
        <taxon>Metazoa</taxon>
        <taxon>Ecdysozoa</taxon>
        <taxon>Arthropoda</taxon>
        <taxon>Hexapoda</taxon>
        <taxon>Insecta</taxon>
        <taxon>Pterygota</taxon>
        <taxon>Neoptera</taxon>
        <taxon>Endopterygota</taxon>
        <taxon>Lepidoptera</taxon>
        <taxon>Glossata</taxon>
        <taxon>Ditrysia</taxon>
        <taxon>Noctuoidea</taxon>
        <taxon>Erebidae</taxon>
        <taxon>Arctiinae</taxon>
        <taxon>Arctia</taxon>
    </lineage>
</organism>